<dbReference type="HOGENOM" id="CLU_073546_2_1_0"/>
<evidence type="ECO:0000256" key="8">
    <source>
        <dbReference type="ARBA" id="ARBA00023136"/>
    </source>
</evidence>
<evidence type="ECO:0000256" key="4">
    <source>
        <dbReference type="ARBA" id="ARBA00022475"/>
    </source>
</evidence>
<name>H0UNM3_9BACT</name>
<gene>
    <name evidence="14" type="ORF">TheveDRAFT_1318</name>
</gene>
<reference evidence="14 15" key="1">
    <citation type="submission" date="2011-10" db="EMBL/GenBank/DDBJ databases">
        <title>The Noncontiguous Finished genome of Thermanaerovibrio velox DSM 12556.</title>
        <authorList>
            <consortium name="US DOE Joint Genome Institute (JGI-PGF)"/>
            <person name="Lucas S."/>
            <person name="Copeland A."/>
            <person name="Lapidus A."/>
            <person name="Glavina del Rio T."/>
            <person name="Dalin E."/>
            <person name="Tice H."/>
            <person name="Bruce D."/>
            <person name="Goodwin L."/>
            <person name="Pitluck S."/>
            <person name="Peters L."/>
            <person name="Mikhailova N."/>
            <person name="Teshima H."/>
            <person name="Kyrpides N."/>
            <person name="Mavromatis K."/>
            <person name="Ivanova N."/>
            <person name="Markowitz V."/>
            <person name="Cheng J.-F."/>
            <person name="Hugenholtz P."/>
            <person name="Woyke T."/>
            <person name="Wu D."/>
            <person name="Spring S."/>
            <person name="Brambilla E.-M."/>
            <person name="Klenk H.-P."/>
            <person name="Eisen J.A."/>
        </authorList>
    </citation>
    <scope>NUCLEOTIDE SEQUENCE [LARGE SCALE GENOMIC DNA]</scope>
    <source>
        <strain evidence="14 15">DSM 12556</strain>
    </source>
</reference>
<keyword evidence="5 10" id="KW-0132">Cell division</keyword>
<dbReference type="EMBL" id="CM001377">
    <property type="protein sequence ID" value="EHM10438.1"/>
    <property type="molecule type" value="Genomic_DNA"/>
</dbReference>
<dbReference type="RefSeq" id="WP_006583932.1">
    <property type="nucleotide sequence ID" value="NZ_CM001377.1"/>
</dbReference>
<keyword evidence="15" id="KW-1185">Reference proteome</keyword>
<proteinExistence type="inferred from homology"/>
<dbReference type="Pfam" id="PF02687">
    <property type="entry name" value="FtsX"/>
    <property type="match status" value="1"/>
</dbReference>
<protein>
    <recommendedName>
        <fullName evidence="3 10">Cell division protein FtsX</fullName>
    </recommendedName>
</protein>
<evidence type="ECO:0000259" key="13">
    <source>
        <dbReference type="Pfam" id="PF18075"/>
    </source>
</evidence>
<evidence type="ECO:0000256" key="2">
    <source>
        <dbReference type="ARBA" id="ARBA00007379"/>
    </source>
</evidence>
<evidence type="ECO:0000256" key="1">
    <source>
        <dbReference type="ARBA" id="ARBA00004651"/>
    </source>
</evidence>
<evidence type="ECO:0000313" key="15">
    <source>
        <dbReference type="Proteomes" id="UP000005730"/>
    </source>
</evidence>
<accession>H0UNM3</accession>
<evidence type="ECO:0000256" key="9">
    <source>
        <dbReference type="ARBA" id="ARBA00023306"/>
    </source>
</evidence>
<dbReference type="OrthoDB" id="9812531at2"/>
<dbReference type="Gene3D" id="3.30.70.3040">
    <property type="match status" value="1"/>
</dbReference>
<evidence type="ECO:0000256" key="10">
    <source>
        <dbReference type="PIRNR" id="PIRNR003097"/>
    </source>
</evidence>
<feature type="transmembrane region" description="Helical" evidence="11">
    <location>
        <begin position="223"/>
        <end position="240"/>
    </location>
</feature>
<evidence type="ECO:0000256" key="7">
    <source>
        <dbReference type="ARBA" id="ARBA00022989"/>
    </source>
</evidence>
<keyword evidence="7 11" id="KW-1133">Transmembrane helix</keyword>
<evidence type="ECO:0000256" key="6">
    <source>
        <dbReference type="ARBA" id="ARBA00022692"/>
    </source>
</evidence>
<feature type="domain" description="FtsX extracellular" evidence="13">
    <location>
        <begin position="68"/>
        <end position="146"/>
    </location>
</feature>
<dbReference type="Pfam" id="PF18075">
    <property type="entry name" value="FtsX_ECD"/>
    <property type="match status" value="1"/>
</dbReference>
<keyword evidence="6 11" id="KW-0812">Transmembrane</keyword>
<dbReference type="PANTHER" id="PTHR47755">
    <property type="entry name" value="CELL DIVISION PROTEIN FTSX"/>
    <property type="match status" value="1"/>
</dbReference>
<sequence length="294" mass="31890">MGSFRYAIRDGLRLVFRHWGLSFLTLFTSAAVFYLMGSSILFVLNTRHVVKNLEGELSIQAYVSPNVDLNGFAARVRRMPHVRAVEVITPAKALERLKARLGSQAQAITLLGENPLPPSVEVWVDKASSVPIVARELVAVDEVQDVVYAGKLAEKLAKLSRFAGRFSLAVLLVAVAASGVVLFNTIRIAVYSKEEEIAIMLMVGATPSFVAMPFIIQGVLLGSLGAFCSSVMLAFSYGAAVERLKDFLPFLELLNDSSLLVRLGGVLVGGGALVSFFASFLAVERFIRRALKPL</sequence>
<comment type="subcellular location">
    <subcellularLocation>
        <location evidence="1">Cell membrane</location>
        <topology evidence="1">Multi-pass membrane protein</topology>
    </subcellularLocation>
</comment>
<dbReference type="InterPro" id="IPR003838">
    <property type="entry name" value="ABC3_permease_C"/>
</dbReference>
<feature type="transmembrane region" description="Helical" evidence="11">
    <location>
        <begin position="197"/>
        <end position="216"/>
    </location>
</feature>
<dbReference type="GO" id="GO:0051301">
    <property type="term" value="P:cell division"/>
    <property type="evidence" value="ECO:0007669"/>
    <property type="project" value="UniProtKB-KW"/>
</dbReference>
<feature type="domain" description="ABC3 transporter permease C-terminal" evidence="12">
    <location>
        <begin position="169"/>
        <end position="288"/>
    </location>
</feature>
<dbReference type="STRING" id="926567.TheveDRAFT_1318"/>
<comment type="similarity">
    <text evidence="2 10">Belongs to the ABC-4 integral membrane protein family. FtsX subfamily.</text>
</comment>
<organism evidence="14 15">
    <name type="scientific">Thermanaerovibrio velox DSM 12556</name>
    <dbReference type="NCBI Taxonomy" id="926567"/>
    <lineage>
        <taxon>Bacteria</taxon>
        <taxon>Thermotogati</taxon>
        <taxon>Synergistota</taxon>
        <taxon>Synergistia</taxon>
        <taxon>Synergistales</taxon>
        <taxon>Synergistaceae</taxon>
        <taxon>Thermanaerovibrio</taxon>
    </lineage>
</organism>
<evidence type="ECO:0000313" key="14">
    <source>
        <dbReference type="EMBL" id="EHM10438.1"/>
    </source>
</evidence>
<dbReference type="InterPro" id="IPR004513">
    <property type="entry name" value="FtsX"/>
</dbReference>
<keyword evidence="8 10" id="KW-0472">Membrane</keyword>
<feature type="transmembrane region" description="Helical" evidence="11">
    <location>
        <begin position="260"/>
        <end position="283"/>
    </location>
</feature>
<dbReference type="GO" id="GO:0005886">
    <property type="term" value="C:plasma membrane"/>
    <property type="evidence" value="ECO:0007669"/>
    <property type="project" value="UniProtKB-SubCell"/>
</dbReference>
<keyword evidence="4 10" id="KW-1003">Cell membrane</keyword>
<dbReference type="PANTHER" id="PTHR47755:SF1">
    <property type="entry name" value="CELL DIVISION PROTEIN FTSX"/>
    <property type="match status" value="1"/>
</dbReference>
<dbReference type="AlphaFoldDB" id="H0UNM3"/>
<keyword evidence="9 10" id="KW-0131">Cell cycle</keyword>
<evidence type="ECO:0000256" key="11">
    <source>
        <dbReference type="SAM" id="Phobius"/>
    </source>
</evidence>
<dbReference type="Proteomes" id="UP000005730">
    <property type="component" value="Chromosome"/>
</dbReference>
<feature type="transmembrane region" description="Helical" evidence="11">
    <location>
        <begin position="20"/>
        <end position="44"/>
    </location>
</feature>
<dbReference type="PIRSF" id="PIRSF003097">
    <property type="entry name" value="FtsX"/>
    <property type="match status" value="1"/>
</dbReference>
<evidence type="ECO:0000256" key="5">
    <source>
        <dbReference type="ARBA" id="ARBA00022618"/>
    </source>
</evidence>
<evidence type="ECO:0000256" key="3">
    <source>
        <dbReference type="ARBA" id="ARBA00021907"/>
    </source>
</evidence>
<dbReference type="eggNOG" id="COG2177">
    <property type="taxonomic scope" value="Bacteria"/>
</dbReference>
<evidence type="ECO:0000259" key="12">
    <source>
        <dbReference type="Pfam" id="PF02687"/>
    </source>
</evidence>
<dbReference type="InterPro" id="IPR040690">
    <property type="entry name" value="FtsX_ECD"/>
</dbReference>
<feature type="transmembrane region" description="Helical" evidence="11">
    <location>
        <begin position="168"/>
        <end position="191"/>
    </location>
</feature>